<sequence>MRRTNSSVTYARSKSESVVCKRLLNMNKNPNQQVKRYTDIENQKCAKSCLRVCIIFGSVILGAAAISLGIYYGKQKPQAPTNQTVSDQPFQSYLLQNKFLPAWSHTSSSQLKDQPAYLQLFTNQSNINLLNAFIKRHNYSEVFVYGGCVEHNLESFKSGVFPRQQELVQFIQQLNANTSIITYLNDLQANFQNINQLYSVMQPFISLRAFHNLRRIVFQVLTGSELNLFRLLDQVYQIQKLNQNVWFVVTYPMIKADLTQARQILSTLEVNHILGSETTFGQMLAAVTQQIIYLNQVDDLDQVAFEYAEVKKLFARVDFMHQVDLGGLEMLEQLESVVANLQIDNFGVKSYLEIYDKLYYQEPVDSEEAWLVDLYQQQK</sequence>
<dbReference type="AlphaFoldDB" id="A0A146K266"/>
<organism evidence="2">
    <name type="scientific">Trepomonas sp. PC1</name>
    <dbReference type="NCBI Taxonomy" id="1076344"/>
    <lineage>
        <taxon>Eukaryota</taxon>
        <taxon>Metamonada</taxon>
        <taxon>Diplomonadida</taxon>
        <taxon>Hexamitidae</taxon>
        <taxon>Hexamitinae</taxon>
        <taxon>Trepomonas</taxon>
    </lineage>
</organism>
<keyword evidence="1" id="KW-0812">Transmembrane</keyword>
<accession>A0A146K266</accession>
<reference evidence="2" key="1">
    <citation type="submission" date="2015-07" db="EMBL/GenBank/DDBJ databases">
        <title>Adaptation to a free-living lifestyle via gene acquisitions in the diplomonad Trepomonas sp. PC1.</title>
        <authorList>
            <person name="Xu F."/>
            <person name="Jerlstrom-Hultqvist J."/>
            <person name="Kolisko M."/>
            <person name="Simpson A.G.B."/>
            <person name="Roger A.J."/>
            <person name="Svard S.G."/>
            <person name="Andersson J.O."/>
        </authorList>
    </citation>
    <scope>NUCLEOTIDE SEQUENCE</scope>
    <source>
        <strain evidence="2">PC1</strain>
    </source>
</reference>
<name>A0A146K266_9EUKA</name>
<keyword evidence="1" id="KW-0472">Membrane</keyword>
<gene>
    <name evidence="2" type="ORF">TPC1_17785</name>
</gene>
<evidence type="ECO:0000313" key="2">
    <source>
        <dbReference type="EMBL" id="JAP90807.1"/>
    </source>
</evidence>
<proteinExistence type="predicted"/>
<keyword evidence="1" id="KW-1133">Transmembrane helix</keyword>
<protein>
    <submittedName>
        <fullName evidence="2">Uncharacterized protein</fullName>
    </submittedName>
</protein>
<dbReference type="EMBL" id="GDID01005799">
    <property type="protein sequence ID" value="JAP90807.1"/>
    <property type="molecule type" value="Transcribed_RNA"/>
</dbReference>
<feature type="transmembrane region" description="Helical" evidence="1">
    <location>
        <begin position="52"/>
        <end position="73"/>
    </location>
</feature>
<evidence type="ECO:0000256" key="1">
    <source>
        <dbReference type="SAM" id="Phobius"/>
    </source>
</evidence>